<accession>A0A371X5T8</accession>
<proteinExistence type="predicted"/>
<dbReference type="InterPro" id="IPR026461">
    <property type="entry name" value="Trfase_2_rSAM/seldom_assoc"/>
</dbReference>
<keyword evidence="8" id="KW-1185">Reference proteome</keyword>
<keyword evidence="5" id="KW-0472">Membrane</keyword>
<dbReference type="EMBL" id="QURL01000003">
    <property type="protein sequence ID" value="RFC64569.1"/>
    <property type="molecule type" value="Genomic_DNA"/>
</dbReference>
<dbReference type="PANTHER" id="PTHR43646:SF2">
    <property type="entry name" value="GLYCOSYLTRANSFERASE 2-LIKE DOMAIN-CONTAINING PROTEIN"/>
    <property type="match status" value="1"/>
</dbReference>
<evidence type="ECO:0000256" key="4">
    <source>
        <dbReference type="ARBA" id="ARBA00022679"/>
    </source>
</evidence>
<comment type="subcellular location">
    <subcellularLocation>
        <location evidence="1">Cell membrane</location>
    </subcellularLocation>
</comment>
<reference evidence="7 8" key="1">
    <citation type="submission" date="2018-08" db="EMBL/GenBank/DDBJ databases">
        <title>Fulvimarina sp. 85, whole genome shotgun sequence.</title>
        <authorList>
            <person name="Tuo L."/>
        </authorList>
    </citation>
    <scope>NUCLEOTIDE SEQUENCE [LARGE SCALE GENOMIC DNA]</scope>
    <source>
        <strain evidence="7 8">85</strain>
    </source>
</reference>
<feature type="domain" description="Glycosyltransferase 2-like" evidence="6">
    <location>
        <begin position="1"/>
        <end position="107"/>
    </location>
</feature>
<evidence type="ECO:0000313" key="8">
    <source>
        <dbReference type="Proteomes" id="UP000264310"/>
    </source>
</evidence>
<evidence type="ECO:0000256" key="1">
    <source>
        <dbReference type="ARBA" id="ARBA00004236"/>
    </source>
</evidence>
<name>A0A371X5T8_9HYPH</name>
<dbReference type="Pfam" id="PF00535">
    <property type="entry name" value="Glycos_transf_2"/>
    <property type="match status" value="1"/>
</dbReference>
<evidence type="ECO:0000313" key="7">
    <source>
        <dbReference type="EMBL" id="RFC64569.1"/>
    </source>
</evidence>
<sequence length="221" mass="23429">MPVLDEASGITAAIESARRAAPGAEILVADGGSTDATAAIAAGIADRVIAARRGRARQMNDGAASAAGTALLFLHADTRLPEDAGRLVLAALDDGADWGRFDVTIEGEPPILRLVAAMMNRRSRLTGVSTGDQAIFVARRAFEAEGGFPDIPLMEDVALSKRLRRLSRPACLAARVSTSGRRWEANGPLRTIATMWALRLAYWCGAHPARLAAVYGRLKSR</sequence>
<gene>
    <name evidence="7" type="ORF">DYI37_08475</name>
</gene>
<dbReference type="RefSeq" id="WP_116682765.1">
    <property type="nucleotide sequence ID" value="NZ_QURL01000003.1"/>
</dbReference>
<comment type="caution">
    <text evidence="7">The sequence shown here is derived from an EMBL/GenBank/DDBJ whole genome shotgun (WGS) entry which is preliminary data.</text>
</comment>
<dbReference type="GO" id="GO:0016757">
    <property type="term" value="F:glycosyltransferase activity"/>
    <property type="evidence" value="ECO:0007669"/>
    <property type="project" value="UniProtKB-KW"/>
</dbReference>
<dbReference type="InterPro" id="IPR001173">
    <property type="entry name" value="Glyco_trans_2-like"/>
</dbReference>
<evidence type="ECO:0000256" key="2">
    <source>
        <dbReference type="ARBA" id="ARBA00022475"/>
    </source>
</evidence>
<dbReference type="PANTHER" id="PTHR43646">
    <property type="entry name" value="GLYCOSYLTRANSFERASE"/>
    <property type="match status" value="1"/>
</dbReference>
<dbReference type="Gene3D" id="3.90.550.10">
    <property type="entry name" value="Spore Coat Polysaccharide Biosynthesis Protein SpsA, Chain A"/>
    <property type="match status" value="1"/>
</dbReference>
<keyword evidence="2" id="KW-1003">Cell membrane</keyword>
<dbReference type="AlphaFoldDB" id="A0A371X5T8"/>
<keyword evidence="4 7" id="KW-0808">Transferase</keyword>
<evidence type="ECO:0000256" key="5">
    <source>
        <dbReference type="ARBA" id="ARBA00023136"/>
    </source>
</evidence>
<dbReference type="CDD" id="cd02522">
    <property type="entry name" value="GT_2_like_a"/>
    <property type="match status" value="1"/>
</dbReference>
<dbReference type="Proteomes" id="UP000264310">
    <property type="component" value="Unassembled WGS sequence"/>
</dbReference>
<dbReference type="NCBIfam" id="TIGR04283">
    <property type="entry name" value="glyco_like_mftF"/>
    <property type="match status" value="1"/>
</dbReference>
<organism evidence="7 8">
    <name type="scientific">Fulvimarina endophytica</name>
    <dbReference type="NCBI Taxonomy" id="2293836"/>
    <lineage>
        <taxon>Bacteria</taxon>
        <taxon>Pseudomonadati</taxon>
        <taxon>Pseudomonadota</taxon>
        <taxon>Alphaproteobacteria</taxon>
        <taxon>Hyphomicrobiales</taxon>
        <taxon>Aurantimonadaceae</taxon>
        <taxon>Fulvimarina</taxon>
    </lineage>
</organism>
<keyword evidence="3" id="KW-0328">Glycosyltransferase</keyword>
<dbReference type="GO" id="GO:0005886">
    <property type="term" value="C:plasma membrane"/>
    <property type="evidence" value="ECO:0007669"/>
    <property type="project" value="UniProtKB-SubCell"/>
</dbReference>
<dbReference type="InterPro" id="IPR029044">
    <property type="entry name" value="Nucleotide-diphossugar_trans"/>
</dbReference>
<dbReference type="OrthoDB" id="9807795at2"/>
<evidence type="ECO:0000259" key="6">
    <source>
        <dbReference type="Pfam" id="PF00535"/>
    </source>
</evidence>
<evidence type="ECO:0000256" key="3">
    <source>
        <dbReference type="ARBA" id="ARBA00022676"/>
    </source>
</evidence>
<dbReference type="SUPFAM" id="SSF53448">
    <property type="entry name" value="Nucleotide-diphospho-sugar transferases"/>
    <property type="match status" value="1"/>
</dbReference>
<protein>
    <submittedName>
        <fullName evidence="7">Glycosyltransferase</fullName>
    </submittedName>
</protein>